<organism evidence="1 2">
    <name type="scientific">Candidatus Nealsonbacteria bacterium CG_4_10_14_0_8_um_filter_37_14</name>
    <dbReference type="NCBI Taxonomy" id="1974684"/>
    <lineage>
        <taxon>Bacteria</taxon>
        <taxon>Candidatus Nealsoniibacteriota</taxon>
    </lineage>
</organism>
<protein>
    <recommendedName>
        <fullName evidence="3">DUF5050 domain-containing protein</fullName>
    </recommendedName>
</protein>
<dbReference type="Proteomes" id="UP000230767">
    <property type="component" value="Unassembled WGS sequence"/>
</dbReference>
<sequence length="159" mass="17502">MRKRKFLIIETLVIILAAFFFGGLLVREADAYIEPTVIYSGINDPRDLVINNNGDIFYVDYEMGNLAMLRGGTTQIPLMYNLQDPAGLAFDSNWNLYYTERGAGTLKRITASALDGSHAISPGEITTILTGLSNPADVTASSTKVYFAENIEAGTIKYY</sequence>
<name>A0A2M7R7B0_9BACT</name>
<accession>A0A2M7R7B0</accession>
<dbReference type="EMBL" id="PFLW01000001">
    <property type="protein sequence ID" value="PIY89740.1"/>
    <property type="molecule type" value="Genomic_DNA"/>
</dbReference>
<proteinExistence type="predicted"/>
<dbReference type="AlphaFoldDB" id="A0A2M7R7B0"/>
<dbReference type="InterPro" id="IPR011042">
    <property type="entry name" value="6-blade_b-propeller_TolB-like"/>
</dbReference>
<comment type="caution">
    <text evidence="1">The sequence shown here is derived from an EMBL/GenBank/DDBJ whole genome shotgun (WGS) entry which is preliminary data.</text>
</comment>
<dbReference type="SUPFAM" id="SSF63829">
    <property type="entry name" value="Calcium-dependent phosphotriesterase"/>
    <property type="match status" value="1"/>
</dbReference>
<evidence type="ECO:0000313" key="2">
    <source>
        <dbReference type="Proteomes" id="UP000230767"/>
    </source>
</evidence>
<dbReference type="Gene3D" id="2.120.10.30">
    <property type="entry name" value="TolB, C-terminal domain"/>
    <property type="match status" value="1"/>
</dbReference>
<gene>
    <name evidence="1" type="ORF">COY73_00005</name>
</gene>
<evidence type="ECO:0000313" key="1">
    <source>
        <dbReference type="EMBL" id="PIY89740.1"/>
    </source>
</evidence>
<evidence type="ECO:0008006" key="3">
    <source>
        <dbReference type="Google" id="ProtNLM"/>
    </source>
</evidence>
<feature type="non-terminal residue" evidence="1">
    <location>
        <position position="159"/>
    </location>
</feature>
<reference evidence="2" key="1">
    <citation type="submission" date="2017-09" db="EMBL/GenBank/DDBJ databases">
        <title>Depth-based differentiation of microbial function through sediment-hosted aquifers and enrichment of novel symbionts in the deep terrestrial subsurface.</title>
        <authorList>
            <person name="Probst A.J."/>
            <person name="Ladd B."/>
            <person name="Jarett J.K."/>
            <person name="Geller-Mcgrath D.E."/>
            <person name="Sieber C.M.K."/>
            <person name="Emerson J.B."/>
            <person name="Anantharaman K."/>
            <person name="Thomas B.C."/>
            <person name="Malmstrom R."/>
            <person name="Stieglmeier M."/>
            <person name="Klingl A."/>
            <person name="Woyke T."/>
            <person name="Ryan C.M."/>
            <person name="Banfield J.F."/>
        </authorList>
    </citation>
    <scope>NUCLEOTIDE SEQUENCE [LARGE SCALE GENOMIC DNA]</scope>
</reference>